<dbReference type="Proteomes" id="UP000239263">
    <property type="component" value="Unassembled WGS sequence"/>
</dbReference>
<evidence type="ECO:0000313" key="3">
    <source>
        <dbReference type="EMBL" id="PQJ88977.1"/>
    </source>
</evidence>
<sequence>MNPEKLTAYFNRIGFVGETAITEEILKKIHRAQHRHIPFENIDVIDGKTILLSDDAIYDKLVVNKRGGYCHEVNGLLHTVLNILGFEVRALLGRVHLSETPTGRGHRVTLAVINNQHWLVDAGFGLFTPRSPLPIVFYKELTTDLQCFRFVRDERYGVMLQIKDEGEWKNTYSFDIEHVCMGDLEYANHYSSTHPNSVFTSKLVIVLATEVGSNVMVNQQLKIRVGDTIKETILDDEQAYFSALKEYFGLKPNISYQKVEQYF</sequence>
<evidence type="ECO:0000313" key="4">
    <source>
        <dbReference type="Proteomes" id="UP000239263"/>
    </source>
</evidence>
<evidence type="ECO:0000256" key="1">
    <source>
        <dbReference type="ARBA" id="ARBA00006547"/>
    </source>
</evidence>
<dbReference type="PANTHER" id="PTHR11786:SF0">
    <property type="entry name" value="ARYLAMINE N-ACETYLTRANSFERASE 4-RELATED"/>
    <property type="match status" value="1"/>
</dbReference>
<dbReference type="AlphaFoldDB" id="A0A2S7XCI4"/>
<protein>
    <submittedName>
        <fullName evidence="3">N-hydroxyarylamine O-acetyltransferase</fullName>
    </submittedName>
</protein>
<keyword evidence="3" id="KW-0808">Transferase</keyword>
<dbReference type="RefSeq" id="WP_105054545.1">
    <property type="nucleotide sequence ID" value="NZ_CAWNRT010000001.1"/>
</dbReference>
<comment type="caution">
    <text evidence="3">The sequence shown here is derived from an EMBL/GenBank/DDBJ whole genome shotgun (WGS) entry which is preliminary data.</text>
</comment>
<dbReference type="PANTHER" id="PTHR11786">
    <property type="entry name" value="N-HYDROXYARYLAMINE O-ACETYLTRANSFERASE"/>
    <property type="match status" value="1"/>
</dbReference>
<dbReference type="Pfam" id="PF00797">
    <property type="entry name" value="Acetyltransf_2"/>
    <property type="match status" value="1"/>
</dbReference>
<dbReference type="GO" id="GO:0016407">
    <property type="term" value="F:acetyltransferase activity"/>
    <property type="evidence" value="ECO:0007669"/>
    <property type="project" value="InterPro"/>
</dbReference>
<dbReference type="OrthoDB" id="7181050at2"/>
<dbReference type="SUPFAM" id="SSF54001">
    <property type="entry name" value="Cysteine proteinases"/>
    <property type="match status" value="1"/>
</dbReference>
<organism evidence="3 4">
    <name type="scientific">Aliivibrio sifiae</name>
    <dbReference type="NCBI Taxonomy" id="566293"/>
    <lineage>
        <taxon>Bacteria</taxon>
        <taxon>Pseudomonadati</taxon>
        <taxon>Pseudomonadota</taxon>
        <taxon>Gammaproteobacteria</taxon>
        <taxon>Vibrionales</taxon>
        <taxon>Vibrionaceae</taxon>
        <taxon>Aliivibrio</taxon>
    </lineage>
</organism>
<accession>A0A2S7XCI4</accession>
<evidence type="ECO:0000256" key="2">
    <source>
        <dbReference type="RuleBase" id="RU003452"/>
    </source>
</evidence>
<proteinExistence type="inferred from homology"/>
<dbReference type="InterPro" id="IPR038765">
    <property type="entry name" value="Papain-like_cys_pep_sf"/>
</dbReference>
<dbReference type="PRINTS" id="PR01543">
    <property type="entry name" value="ANATRNSFRASE"/>
</dbReference>
<dbReference type="Gene3D" id="2.40.128.150">
    <property type="entry name" value="Cysteine proteinases"/>
    <property type="match status" value="1"/>
</dbReference>
<comment type="similarity">
    <text evidence="1 2">Belongs to the arylamine N-acetyltransferase family.</text>
</comment>
<dbReference type="EMBL" id="MSCO01000001">
    <property type="protein sequence ID" value="PQJ88977.1"/>
    <property type="molecule type" value="Genomic_DNA"/>
</dbReference>
<gene>
    <name evidence="3" type="ORF">BTO22_04995</name>
</gene>
<dbReference type="Gene3D" id="3.30.2140.10">
    <property type="entry name" value="Arylamine N-acetyltransferase"/>
    <property type="match status" value="1"/>
</dbReference>
<name>A0A2S7XCI4_9GAMM</name>
<reference evidence="3 4" key="1">
    <citation type="submission" date="2016-12" db="EMBL/GenBank/DDBJ databases">
        <title>Diversity of luminous bacteria.</title>
        <authorList>
            <person name="Yoshizawa S."/>
            <person name="Kogure K."/>
        </authorList>
    </citation>
    <scope>NUCLEOTIDE SEQUENCE [LARGE SCALE GENOMIC DNA]</scope>
    <source>
        <strain evidence="3 4">ATCC 33715</strain>
    </source>
</reference>
<dbReference type="InterPro" id="IPR001447">
    <property type="entry name" value="Arylamine_N-AcTrfase"/>
</dbReference>